<name>A0A933SET4_UNCEI</name>
<feature type="region of interest" description="Disordered" evidence="1">
    <location>
        <begin position="1009"/>
        <end position="1111"/>
    </location>
</feature>
<comment type="caution">
    <text evidence="3">The sequence shown here is derived from an EMBL/GenBank/DDBJ whole genome shotgun (WGS) entry which is preliminary data.</text>
</comment>
<evidence type="ECO:0000256" key="1">
    <source>
        <dbReference type="SAM" id="MobiDB-lite"/>
    </source>
</evidence>
<dbReference type="Proteomes" id="UP000696931">
    <property type="component" value="Unassembled WGS sequence"/>
</dbReference>
<feature type="compositionally biased region" description="Basic and acidic residues" evidence="1">
    <location>
        <begin position="1065"/>
        <end position="1087"/>
    </location>
</feature>
<protein>
    <submittedName>
        <fullName evidence="3">Cell surface protein SprA</fullName>
    </submittedName>
</protein>
<organism evidence="3 4">
    <name type="scientific">Eiseniibacteriota bacterium</name>
    <dbReference type="NCBI Taxonomy" id="2212470"/>
    <lineage>
        <taxon>Bacteria</taxon>
        <taxon>Candidatus Eiseniibacteriota</taxon>
    </lineage>
</organism>
<evidence type="ECO:0000313" key="3">
    <source>
        <dbReference type="EMBL" id="MBI5170415.1"/>
    </source>
</evidence>
<dbReference type="InterPro" id="IPR025684">
    <property type="entry name" value="SprA_N_dom"/>
</dbReference>
<evidence type="ECO:0000313" key="4">
    <source>
        <dbReference type="Proteomes" id="UP000696931"/>
    </source>
</evidence>
<feature type="domain" description="Gliding motility protein SprA N-terminal" evidence="2">
    <location>
        <begin position="1102"/>
        <end position="1517"/>
    </location>
</feature>
<dbReference type="InterPro" id="IPR026377">
    <property type="entry name" value="Cell_surface_SprA"/>
</dbReference>
<gene>
    <name evidence="3" type="primary">sprA</name>
    <name evidence="3" type="ORF">HZA61_13075</name>
</gene>
<evidence type="ECO:0000259" key="2">
    <source>
        <dbReference type="Pfam" id="PF14349"/>
    </source>
</evidence>
<reference evidence="3" key="1">
    <citation type="submission" date="2020-07" db="EMBL/GenBank/DDBJ databases">
        <title>Huge and variable diversity of episymbiotic CPR bacteria and DPANN archaea in groundwater ecosystems.</title>
        <authorList>
            <person name="He C.Y."/>
            <person name="Keren R."/>
            <person name="Whittaker M."/>
            <person name="Farag I.F."/>
            <person name="Doudna J."/>
            <person name="Cate J.H.D."/>
            <person name="Banfield J.F."/>
        </authorList>
    </citation>
    <scope>NUCLEOTIDE SEQUENCE</scope>
    <source>
        <strain evidence="3">NC_groundwater_1813_Pr3_B-0.1um_71_17</strain>
    </source>
</reference>
<sequence>MLNVLAVPVLAFLMGISGIPGLNALPGLKGLGHRKPKPVVLDSLPPAWKPSSRLALERNFVQRGLPRFGMGATGIKLSPSFDPRKVRTRIEPDSGAWSVAVEVGDIRLGAPYRSDLSMFAATNMNQTFLQRWQERSRRDLNSLGAGNAPATRQGLQLALPVQLPSFATSILGPGGPALNVSGSESIRLSGQSNWTNQQTTILGQKKSLFPSLDMQQDLDIRLEGQLSDRVKVNLLQNSANQIPLANRIAINYRGDEDDLVQALDLGNTSLALPGTQYVSYSGRNEGLFGVKVATRFGPLDFTALASKQEGRSERASYSGGSTRSNPTVADVDWIKGQYFLLYDPQYGAWRIDDASITIFRDDRINSNDYTPLRGKAMVDPTGLMMAGTLAGTPSDTAGYRGNFDRLTPLVDYEILPDYYAFADGLAFKIIRLKQPMPVNSNMCLAATYTAVPAAGTGGPTLTVGGQKLDASAGADSAYTLLKMLRPPRELLAAANSSELNTSAFDTTKAFDVVRELEMKNFYAIGGYGIDPKSFTLTIKRGRDEPPVQYADGPNGTRVNYIEVLGLDSWDESNSTPVKGHDERVDGTGRTSGARAYVDYANGVLWLPDPHPFAPRVNGGAGRWFDELMNLPDNINRRASLTGAAGSSLAPNAGIYDKYKLDPVADARYYLVFDYAAQRSGGNISLNRGSLLEGSEVVTVNGERWTRDRDYRIDYDTGQITLVRGLGPTDQLSIDYSYAPLFQQAGKTLIGSAFRLEGRDRSLGGAFLYESKGAQDLRPRLGEEPSRTLITDLNSEWRFRPSFLTRMVDALPGVRTSTPSEFGIQAEVGASFPNPNTRNEVFVDDMEGVRDAVSLSMTADRWHPMSPPSRARTLDADRRALVVDDFLDLPGQRNAEVRWYMPPNYVHERDLKPTLEDAQGAKNPRQALALSVPRVPQEMRDDPGLRDSLWTGLTYVLDPQGIDLSRAQFIEVWVNDFRDRHDPAIPHDLVRANDNRVMLHVDLGVVSEDQMRAPNRLPDGFLNTEDTAPRDGQLTVPPAKDEDTGVDGLRGSGEQTPIADLSTASESDREGDNYRDPDNDKEDIDPRKFQFTNGTEDNFRLAPYPDTEDLNGNDNLDREEHYFEYTIPLADSSRRYLVTDVYRDFLGQASVADDNGWRRYRIPITDSLRVQFGSPDLTMARHVRVWIEGLEEAEPKTASVQRPLLLLGGVEIVGNRWLAVELSEDQRERHTTMTLNSVNSLDNADIYVPPFDPGETRNGNQAQTRREQSIALEFTNLGADTLEAYRTFSLEENYTRYGALRWYASSFEVAGYDAAVDTTLFYFVRFSSDERGQNYYEIKRRMPSSSAPRTIDWQESRVLLEEVSNFKLSRPGLTADPIRVAFGTAGDSVIIIGRPSFTRLRRVSFGVINANPPGGREFPSGQLWFDEIRATDVKKDVGYANRVLVNGRMANLFTYNLAWNSRDENFLSVGESRGSGSRNTQVQATSQFDLHRFFEGTGVTLPVSLAWNRNSSKPRFTAGDDIVRTGAQQEASETRSETRSISTTYSRAWGERTHPLLKYTVAGLTANISRSETDSRTPSAVSSSAATNAGVNWSVAPRALVGIGLPLAKSKFYPLPERVYWNYQVNATESKSFTRATDGSGELIPSSDLKGRQATLGFGADSRPVDALSHHIEGTRALSLDNVPLDHIGFVNFGRLTSWRQNFSTRYSLQRGAWLRPSFNWGSNFGQMNDITSPNLSVRAINNGQNVQMNWDLPFDGLLNRRPMMAVAPVKPDSTKPAAKPKGPSIGWRDVLSRVGNVQTDLQLSRSSSYSRLRGNPSLLYLVGLSEDPGLADSTGGVSAAAGNNSQTGLDWRTNARTRIPVVFGSQLMLRFSYGDRTGENNGVLSRTSDRRFPDLEVDYGRVANAIKLTKFLQNPSLRTAWSVSKTHDYQVRRDSLTGESRTSDFHPLLSMRGSFKNGIQADLGVNHRSTERLVHQFGTSSQVESNSDVNFTLSRSYSQGQKVTFLGKTSTVRSNVSMQLATIYSHTKGETRYANGLGLGQLRDETRLSVTTTGSYGFSSNVTGSAVLGFNHNKNKASGIVRRSVRVEVRAQFSF</sequence>
<dbReference type="EMBL" id="JACRIW010000092">
    <property type="protein sequence ID" value="MBI5170415.1"/>
    <property type="molecule type" value="Genomic_DNA"/>
</dbReference>
<accession>A0A933SET4</accession>
<dbReference type="NCBIfam" id="TIGR04189">
    <property type="entry name" value="surface_SprA"/>
    <property type="match status" value="1"/>
</dbReference>
<dbReference type="Pfam" id="PF14349">
    <property type="entry name" value="SprA_N"/>
    <property type="match status" value="1"/>
</dbReference>
<proteinExistence type="predicted"/>